<reference evidence="1" key="2">
    <citation type="journal article" date="2021" name="PeerJ">
        <title>Extensive microbial diversity within the chicken gut microbiome revealed by metagenomics and culture.</title>
        <authorList>
            <person name="Gilroy R."/>
            <person name="Ravi A."/>
            <person name="Getino M."/>
            <person name="Pursley I."/>
            <person name="Horton D.L."/>
            <person name="Alikhan N.F."/>
            <person name="Baker D."/>
            <person name="Gharbi K."/>
            <person name="Hall N."/>
            <person name="Watson M."/>
            <person name="Adriaenssens E.M."/>
            <person name="Foster-Nyarko E."/>
            <person name="Jarju S."/>
            <person name="Secka A."/>
            <person name="Antonio M."/>
            <person name="Oren A."/>
            <person name="Chaudhuri R.R."/>
            <person name="La Ragione R."/>
            <person name="Hildebrand F."/>
            <person name="Pallen M.J."/>
        </authorList>
    </citation>
    <scope>NUCLEOTIDE SEQUENCE</scope>
    <source>
        <strain evidence="1">11159</strain>
    </source>
</reference>
<reference evidence="1" key="1">
    <citation type="submission" date="2020-10" db="EMBL/GenBank/DDBJ databases">
        <authorList>
            <person name="Gilroy R."/>
        </authorList>
    </citation>
    <scope>NUCLEOTIDE SEQUENCE</scope>
    <source>
        <strain evidence="1">11159</strain>
    </source>
</reference>
<dbReference type="EMBL" id="JADIMY010000028">
    <property type="protein sequence ID" value="MBO8427232.1"/>
    <property type="molecule type" value="Genomic_DNA"/>
</dbReference>
<evidence type="ECO:0000313" key="1">
    <source>
        <dbReference type="EMBL" id="MBO8427232.1"/>
    </source>
</evidence>
<sequence>MIIDYEVKTEQNIGLGRSDILVTPKENKENSFVFELKYIKEESEEKLQSLANEALKQIKEKEYYKDMLKKGLKKVTLYEFAFSKNKLKAVSVAISNRKS</sequence>
<name>A0A9D9DGI3_9BACL</name>
<dbReference type="InterPro" id="IPR012547">
    <property type="entry name" value="PDDEXK_9"/>
</dbReference>
<gene>
    <name evidence="1" type="ORF">IAC58_01570</name>
</gene>
<dbReference type="Pfam" id="PF08011">
    <property type="entry name" value="PDDEXK_9"/>
    <property type="match status" value="1"/>
</dbReference>
<evidence type="ECO:0000313" key="2">
    <source>
        <dbReference type="Proteomes" id="UP000823613"/>
    </source>
</evidence>
<dbReference type="AlphaFoldDB" id="A0A9D9DGI3"/>
<protein>
    <submittedName>
        <fullName evidence="1">PD-(D/E)XK nuclease domain-containing protein</fullName>
    </submittedName>
</protein>
<organism evidence="1 2">
    <name type="scientific">Candidatus Onthovivens merdipullorum</name>
    <dbReference type="NCBI Taxonomy" id="2840889"/>
    <lineage>
        <taxon>Bacteria</taxon>
        <taxon>Bacillati</taxon>
        <taxon>Bacillota</taxon>
        <taxon>Bacilli</taxon>
        <taxon>Bacillales</taxon>
        <taxon>Candidatus Onthovivens</taxon>
    </lineage>
</organism>
<dbReference type="Proteomes" id="UP000823613">
    <property type="component" value="Unassembled WGS sequence"/>
</dbReference>
<proteinExistence type="predicted"/>
<accession>A0A9D9DGI3</accession>
<comment type="caution">
    <text evidence="1">The sequence shown here is derived from an EMBL/GenBank/DDBJ whole genome shotgun (WGS) entry which is preliminary data.</text>
</comment>